<evidence type="ECO:0000256" key="2">
    <source>
        <dbReference type="ARBA" id="ARBA00022448"/>
    </source>
</evidence>
<evidence type="ECO:0000313" key="13">
    <source>
        <dbReference type="Proteomes" id="UP000076632"/>
    </source>
</evidence>
<dbReference type="SMART" id="SM00665">
    <property type="entry name" value="B561"/>
    <property type="match status" value="1"/>
</dbReference>
<feature type="transmembrane region" description="Helical" evidence="8">
    <location>
        <begin position="392"/>
        <end position="412"/>
    </location>
</feature>
<feature type="region of interest" description="Disordered" evidence="7">
    <location>
        <begin position="198"/>
        <end position="249"/>
    </location>
</feature>
<evidence type="ECO:0000256" key="3">
    <source>
        <dbReference type="ARBA" id="ARBA00022692"/>
    </source>
</evidence>
<dbReference type="Gene3D" id="1.20.120.1770">
    <property type="match status" value="1"/>
</dbReference>
<evidence type="ECO:0000259" key="10">
    <source>
        <dbReference type="SMART" id="SM00664"/>
    </source>
</evidence>
<dbReference type="CDD" id="cd09630">
    <property type="entry name" value="CDH_like_cytochrome"/>
    <property type="match status" value="1"/>
</dbReference>
<evidence type="ECO:0000256" key="1">
    <source>
        <dbReference type="ARBA" id="ARBA00004370"/>
    </source>
</evidence>
<dbReference type="CDD" id="cd08760">
    <property type="entry name" value="Cyt_b561_FRRS1_like"/>
    <property type="match status" value="1"/>
</dbReference>
<feature type="domain" description="Cytochrome b561" evidence="11">
    <location>
        <begin position="262"/>
        <end position="383"/>
    </location>
</feature>
<dbReference type="Gene3D" id="2.60.40.1210">
    <property type="entry name" value="Cellobiose dehydrogenase, cytochrome domain"/>
    <property type="match status" value="1"/>
</dbReference>
<keyword evidence="6 8" id="KW-0472">Membrane</keyword>
<dbReference type="AlphaFoldDB" id="A0A165I5T8"/>
<dbReference type="SMART" id="SM00664">
    <property type="entry name" value="DoH"/>
    <property type="match status" value="1"/>
</dbReference>
<feature type="signal peptide" evidence="9">
    <location>
        <begin position="1"/>
        <end position="27"/>
    </location>
</feature>
<dbReference type="OMA" id="MSIVFIA"/>
<feature type="compositionally biased region" description="Basic and acidic residues" evidence="7">
    <location>
        <begin position="432"/>
        <end position="460"/>
    </location>
</feature>
<feature type="transmembrane region" description="Helical" evidence="8">
    <location>
        <begin position="292"/>
        <end position="312"/>
    </location>
</feature>
<evidence type="ECO:0000256" key="6">
    <source>
        <dbReference type="ARBA" id="ARBA00023136"/>
    </source>
</evidence>
<feature type="domain" description="DOMON" evidence="10">
    <location>
        <begin position="72"/>
        <end position="164"/>
    </location>
</feature>
<dbReference type="EMBL" id="KV407456">
    <property type="protein sequence ID" value="KZF24428.1"/>
    <property type="molecule type" value="Genomic_DNA"/>
</dbReference>
<feature type="region of interest" description="Disordered" evidence="7">
    <location>
        <begin position="421"/>
        <end position="460"/>
    </location>
</feature>
<dbReference type="Pfam" id="PF16010">
    <property type="entry name" value="CDH-cyt"/>
    <property type="match status" value="1"/>
</dbReference>
<evidence type="ECO:0000256" key="5">
    <source>
        <dbReference type="ARBA" id="ARBA00022989"/>
    </source>
</evidence>
<reference evidence="12 13" key="1">
    <citation type="journal article" date="2016" name="Fungal Biol.">
        <title>The genome of Xylona heveae provides a window into fungal endophytism.</title>
        <authorList>
            <person name="Gazis R."/>
            <person name="Kuo A."/>
            <person name="Riley R."/>
            <person name="LaButti K."/>
            <person name="Lipzen A."/>
            <person name="Lin J."/>
            <person name="Amirebrahimi M."/>
            <person name="Hesse C.N."/>
            <person name="Spatafora J.W."/>
            <person name="Henrissat B."/>
            <person name="Hainaut M."/>
            <person name="Grigoriev I.V."/>
            <person name="Hibbett D.S."/>
        </authorList>
    </citation>
    <scope>NUCLEOTIDE SEQUENCE [LARGE SCALE GENOMIC DNA]</scope>
    <source>
        <strain evidence="12 13">TC161</strain>
    </source>
</reference>
<dbReference type="SUPFAM" id="SSF49344">
    <property type="entry name" value="CBD9-like"/>
    <property type="match status" value="1"/>
</dbReference>
<evidence type="ECO:0000256" key="8">
    <source>
        <dbReference type="SAM" id="Phobius"/>
    </source>
</evidence>
<organism evidence="12 13">
    <name type="scientific">Xylona heveae (strain CBS 132557 / TC161)</name>
    <dbReference type="NCBI Taxonomy" id="1328760"/>
    <lineage>
        <taxon>Eukaryota</taxon>
        <taxon>Fungi</taxon>
        <taxon>Dikarya</taxon>
        <taxon>Ascomycota</taxon>
        <taxon>Pezizomycotina</taxon>
        <taxon>Xylonomycetes</taxon>
        <taxon>Xylonales</taxon>
        <taxon>Xylonaceae</taxon>
        <taxon>Xylona</taxon>
    </lineage>
</organism>
<evidence type="ECO:0000256" key="7">
    <source>
        <dbReference type="SAM" id="MobiDB-lite"/>
    </source>
</evidence>
<dbReference type="SUPFAM" id="SSF103473">
    <property type="entry name" value="MFS general substrate transporter"/>
    <property type="match status" value="1"/>
</dbReference>
<keyword evidence="2" id="KW-0813">Transport</keyword>
<evidence type="ECO:0000313" key="12">
    <source>
        <dbReference type="EMBL" id="KZF24428.1"/>
    </source>
</evidence>
<proteinExistence type="predicted"/>
<feature type="chain" id="PRO_5007859071" evidence="9">
    <location>
        <begin position="28"/>
        <end position="460"/>
    </location>
</feature>
<gene>
    <name evidence="12" type="ORF">L228DRAFT_281504</name>
</gene>
<dbReference type="GeneID" id="28901028"/>
<dbReference type="RefSeq" id="XP_018189983.1">
    <property type="nucleotide sequence ID" value="XM_018335891.1"/>
</dbReference>
<dbReference type="Pfam" id="PF03188">
    <property type="entry name" value="Cytochrom_B561"/>
    <property type="match status" value="1"/>
</dbReference>
<dbReference type="GO" id="GO:0016020">
    <property type="term" value="C:membrane"/>
    <property type="evidence" value="ECO:0007669"/>
    <property type="project" value="UniProtKB-SubCell"/>
</dbReference>
<dbReference type="PANTHER" id="PTHR47797:SF1">
    <property type="entry name" value="CYTOCHROME B561 DOMAIN-CONTAINING PROTEIN-RELATED"/>
    <property type="match status" value="1"/>
</dbReference>
<dbReference type="InParanoid" id="A0A165I5T8"/>
<name>A0A165I5T8_XYLHT</name>
<sequence length="460" mass="49014">MVLPIQLRRVIHATLGGLVLFQSIVDAASSSQPASSSFSVKDGSGQLSFAINVPDDSNDIFFHMSAPSDSQWAAVGAGGGMTGALMFVIYPAKSDSSNVTLSPRIGRGHFMPTFAPSIDIEVLDGTSISDDVWTVNAKCSNCRNWNGGSLDVTSKTQPWIYAVGPSGSMASDSQEANIQQHQFFGHFTLDMVAATGKSGVPGGGTSSASPSSSTSTSPSKTSKTSTASPTSGGKGSHSGDDNNSGNYSSGPITSPPHWGIVAHAVLMSLAFVIFFPFGILCLRAFGKVRLHWIAQAFSTMVLIAGFGLGIYISKKGSMFNKFNAPHQIIGLIVFGCCILQIPFGTVHHMIFKRTRKSTAMGLLHRWNGRIFLTLGFINGIVGLNWAGDNRQIIPYAVVGGVLAIMLAAAIIFTERRNKRKGNYQAQRQSSVSHERHGSSDDNVRLTDLGDHSSPERKIRV</sequence>
<protein>
    <submittedName>
        <fullName evidence="12">Iron reductase domain protein</fullName>
    </submittedName>
</protein>
<dbReference type="InterPro" id="IPR006593">
    <property type="entry name" value="Cyt_b561/ferric_Rdtase_TM"/>
</dbReference>
<keyword evidence="9" id="KW-0732">Signal</keyword>
<dbReference type="STRING" id="1328760.A0A165I5T8"/>
<keyword evidence="5 8" id="KW-1133">Transmembrane helix</keyword>
<dbReference type="InterPro" id="IPR005018">
    <property type="entry name" value="DOMON_domain"/>
</dbReference>
<dbReference type="InterPro" id="IPR036259">
    <property type="entry name" value="MFS_trans_sf"/>
</dbReference>
<keyword evidence="4" id="KW-0249">Electron transport</keyword>
<feature type="compositionally biased region" description="Low complexity" evidence="7">
    <location>
        <begin position="206"/>
        <end position="231"/>
    </location>
</feature>
<comment type="subcellular location">
    <subcellularLocation>
        <location evidence="1">Membrane</location>
    </subcellularLocation>
</comment>
<dbReference type="PANTHER" id="PTHR47797">
    <property type="entry name" value="DEHYDROGENASE, PUTATIVE (AFU_ORTHOLOGUE AFUA_8G05805)-RELATED"/>
    <property type="match status" value="1"/>
</dbReference>
<evidence type="ECO:0000256" key="4">
    <source>
        <dbReference type="ARBA" id="ARBA00022982"/>
    </source>
</evidence>
<evidence type="ECO:0000259" key="11">
    <source>
        <dbReference type="SMART" id="SM00665"/>
    </source>
</evidence>
<keyword evidence="3 8" id="KW-0812">Transmembrane</keyword>
<dbReference type="InterPro" id="IPR015920">
    <property type="entry name" value="Cellobiose_DH-like_cyt"/>
</dbReference>
<dbReference type="OrthoDB" id="19261at2759"/>
<evidence type="ECO:0000256" key="9">
    <source>
        <dbReference type="SAM" id="SignalP"/>
    </source>
</evidence>
<feature type="transmembrane region" description="Helical" evidence="8">
    <location>
        <begin position="258"/>
        <end position="280"/>
    </location>
</feature>
<accession>A0A165I5T8</accession>
<feature type="transmembrane region" description="Helical" evidence="8">
    <location>
        <begin position="324"/>
        <end position="346"/>
    </location>
</feature>
<feature type="transmembrane region" description="Helical" evidence="8">
    <location>
        <begin position="366"/>
        <end position="386"/>
    </location>
</feature>
<keyword evidence="13" id="KW-1185">Reference proteome</keyword>
<dbReference type="Proteomes" id="UP000076632">
    <property type="component" value="Unassembled WGS sequence"/>
</dbReference>